<dbReference type="InterPro" id="IPR050955">
    <property type="entry name" value="Plant_Biomass_Hydrol_Est"/>
</dbReference>
<dbReference type="PANTHER" id="PTHR43037">
    <property type="entry name" value="UNNAMED PRODUCT-RELATED"/>
    <property type="match status" value="1"/>
</dbReference>
<dbReference type="PANTHER" id="PTHR43037:SF4">
    <property type="entry name" value="PEPTIDASE S9 PROLYL OLIGOPEPTIDASE CATALYTIC DOMAIN-CONTAINING PROTEIN"/>
    <property type="match status" value="1"/>
</dbReference>
<dbReference type="Pfam" id="PF00326">
    <property type="entry name" value="Peptidase_S9"/>
    <property type="match status" value="1"/>
</dbReference>
<dbReference type="InterPro" id="IPR029058">
    <property type="entry name" value="AB_hydrolase_fold"/>
</dbReference>
<organism evidence="3 4">
    <name type="scientific">Bondarzewia mesenterica</name>
    <dbReference type="NCBI Taxonomy" id="1095465"/>
    <lineage>
        <taxon>Eukaryota</taxon>
        <taxon>Fungi</taxon>
        <taxon>Dikarya</taxon>
        <taxon>Basidiomycota</taxon>
        <taxon>Agaricomycotina</taxon>
        <taxon>Agaricomycetes</taxon>
        <taxon>Russulales</taxon>
        <taxon>Bondarzewiaceae</taxon>
        <taxon>Bondarzewia</taxon>
    </lineage>
</organism>
<name>A0A4S4LTV7_9AGAM</name>
<dbReference type="GO" id="GO:0006508">
    <property type="term" value="P:proteolysis"/>
    <property type="evidence" value="ECO:0007669"/>
    <property type="project" value="InterPro"/>
</dbReference>
<dbReference type="EMBL" id="SGPL01000185">
    <property type="protein sequence ID" value="THH15894.1"/>
    <property type="molecule type" value="Genomic_DNA"/>
</dbReference>
<proteinExistence type="predicted"/>
<sequence>MRFSNISPKVLGPFPIHAREQHFLSPSFPLNLSHPIDYSQSWPSSYADGGQVWWSNATTDTDGHLRVSFPNIRWTTLRATEGWAALQYHTVLRTTMTVYPPADPTSVVLPNLIVDLKQGSFFTILPQSKGDIVPQWYSGNIYAMERAPPKTVRFPVLPARNKPTTYDVFIRLFGDPAAYDSENPTLDITMTVELEPSEPGIVHEAPHDIMSDFVDGFAFGEAVGVGLRSVSGWWTVTSSSLSQDIQGLDLVLLRETRIAPGQTRILPLRLTQTAPFEGTDLNVDLTLVSGTSTMSVSIKIPVTHQAIWNSSNFAPIWTSYFFKDTMPTAFNVLPPVESTPRGETPRPPILALHGAGVNILSQPFWAEAIPRQNLSWVVMPTGRTSWGLDWHGPSMHDALDSIDALGRILEQSPRWNAWRLAPETKILVLGHSNGGQGAWYMAARFPDRVVGAVPAAGYIKAQAYVPLTQSRSAHFVDPSLRAILETSHTPDDNDLFLSNLVDTPILAIHGGDDDNVPTWHSREAVNVLKTWNPGANVSYREDLGQPHWYSTVFRNDQVAIFLRSLLQPEYLPEGRSDSYTLTVAIPSESGSLHGWRILSLVMPGRLARLFVEEKNHAVSVKTSNVASFSFDIKRIRTALLIIDGVDFSFASDNLRQRIILLQKTVSGWELHGFDMIAPIAFQPSGRLAMVLQSTGPLTLVVPNIRASSRALSVAYRIAHDLDVYHKLDAEIVTDETALGRLEKGELGPGNIVVVAATDSEELGPFARTILGQGRTVFSAGEDGTTLKWRGRSLDEPSQGSLFLHPHPTNPSANILFMMGSDISGLERIAGLFPIRTGVSLPDWLIAGGAADMTGAAGVQAAGIWGADWSWKEAVSWHH</sequence>
<dbReference type="Proteomes" id="UP000310158">
    <property type="component" value="Unassembled WGS sequence"/>
</dbReference>
<feature type="domain" description="Peptidase S9 prolyl oligopeptidase catalytic" evidence="2">
    <location>
        <begin position="423"/>
        <end position="551"/>
    </location>
</feature>
<evidence type="ECO:0000313" key="3">
    <source>
        <dbReference type="EMBL" id="THH15894.1"/>
    </source>
</evidence>
<comment type="caution">
    <text evidence="3">The sequence shown here is derived from an EMBL/GenBank/DDBJ whole genome shotgun (WGS) entry which is preliminary data.</text>
</comment>
<protein>
    <recommendedName>
        <fullName evidence="2">Peptidase S9 prolyl oligopeptidase catalytic domain-containing protein</fullName>
    </recommendedName>
</protein>
<evidence type="ECO:0000259" key="2">
    <source>
        <dbReference type="Pfam" id="PF00326"/>
    </source>
</evidence>
<evidence type="ECO:0000256" key="1">
    <source>
        <dbReference type="ARBA" id="ARBA00022729"/>
    </source>
</evidence>
<dbReference type="OrthoDB" id="449091at2759"/>
<keyword evidence="4" id="KW-1185">Reference proteome</keyword>
<gene>
    <name evidence="3" type="ORF">EW146_g4658</name>
</gene>
<dbReference type="SUPFAM" id="SSF53474">
    <property type="entry name" value="alpha/beta-Hydrolases"/>
    <property type="match status" value="1"/>
</dbReference>
<dbReference type="AlphaFoldDB" id="A0A4S4LTV7"/>
<keyword evidence="1" id="KW-0732">Signal</keyword>
<evidence type="ECO:0000313" key="4">
    <source>
        <dbReference type="Proteomes" id="UP000310158"/>
    </source>
</evidence>
<dbReference type="InterPro" id="IPR001375">
    <property type="entry name" value="Peptidase_S9_cat"/>
</dbReference>
<accession>A0A4S4LTV7</accession>
<dbReference type="Gene3D" id="3.40.50.1820">
    <property type="entry name" value="alpha/beta hydrolase"/>
    <property type="match status" value="1"/>
</dbReference>
<dbReference type="GO" id="GO:0008236">
    <property type="term" value="F:serine-type peptidase activity"/>
    <property type="evidence" value="ECO:0007669"/>
    <property type="project" value="InterPro"/>
</dbReference>
<reference evidence="3 4" key="1">
    <citation type="submission" date="2019-02" db="EMBL/GenBank/DDBJ databases">
        <title>Genome sequencing of the rare red list fungi Bondarzewia mesenterica.</title>
        <authorList>
            <person name="Buettner E."/>
            <person name="Kellner H."/>
        </authorList>
    </citation>
    <scope>NUCLEOTIDE SEQUENCE [LARGE SCALE GENOMIC DNA]</scope>
    <source>
        <strain evidence="3 4">DSM 108281</strain>
    </source>
</reference>